<comment type="similarity">
    <text evidence="1">Belongs to the Frigida family.</text>
</comment>
<evidence type="ECO:0000256" key="3">
    <source>
        <dbReference type="ARBA" id="ARBA00022782"/>
    </source>
</evidence>
<feature type="region of interest" description="Disordered" evidence="6">
    <location>
        <begin position="616"/>
        <end position="636"/>
    </location>
</feature>
<feature type="region of interest" description="Disordered" evidence="6">
    <location>
        <begin position="650"/>
        <end position="671"/>
    </location>
</feature>
<feature type="compositionally biased region" description="Polar residues" evidence="6">
    <location>
        <begin position="1007"/>
        <end position="1022"/>
    </location>
</feature>
<accession>A0A2C9VD05</accession>
<name>A0A2C9VD05_MANES</name>
<dbReference type="PANTHER" id="PTHR31791">
    <property type="entry name" value="FRIGIDA-LIKE PROTEIN 3-RELATED"/>
    <property type="match status" value="1"/>
</dbReference>
<reference evidence="8" key="1">
    <citation type="journal article" date="2016" name="Nat. Biotechnol.">
        <title>Sequencing wild and cultivated cassava and related species reveals extensive interspecific hybridization and genetic diversity.</title>
        <authorList>
            <person name="Bredeson J.V."/>
            <person name="Lyons J.B."/>
            <person name="Prochnik S.E."/>
            <person name="Wu G.A."/>
            <person name="Ha C.M."/>
            <person name="Edsinger-Gonzales E."/>
            <person name="Grimwood J."/>
            <person name="Schmutz J."/>
            <person name="Rabbi I.Y."/>
            <person name="Egesi C."/>
            <person name="Nauluvula P."/>
            <person name="Lebot V."/>
            <person name="Ndunguru J."/>
            <person name="Mkamilo G."/>
            <person name="Bart R.S."/>
            <person name="Setter T.L."/>
            <person name="Gleadow R.M."/>
            <person name="Kulakow P."/>
            <person name="Ferguson M.E."/>
            <person name="Rounsley S."/>
            <person name="Rokhsar D.S."/>
        </authorList>
    </citation>
    <scope>NUCLEOTIDE SEQUENCE [LARGE SCALE GENOMIC DNA]</scope>
    <source>
        <strain evidence="8">cv. AM560-2</strain>
    </source>
</reference>
<dbReference type="Proteomes" id="UP000091857">
    <property type="component" value="Chromosome 9"/>
</dbReference>
<protein>
    <recommendedName>
        <fullName evidence="9">FRIGIDA-like protein</fullName>
    </recommendedName>
</protein>
<keyword evidence="2" id="KW-0217">Developmental protein</keyword>
<organism evidence="7 8">
    <name type="scientific">Manihot esculenta</name>
    <name type="common">Cassava</name>
    <name type="synonym">Jatropha manihot</name>
    <dbReference type="NCBI Taxonomy" id="3983"/>
    <lineage>
        <taxon>Eukaryota</taxon>
        <taxon>Viridiplantae</taxon>
        <taxon>Streptophyta</taxon>
        <taxon>Embryophyta</taxon>
        <taxon>Tracheophyta</taxon>
        <taxon>Spermatophyta</taxon>
        <taxon>Magnoliopsida</taxon>
        <taxon>eudicotyledons</taxon>
        <taxon>Gunneridae</taxon>
        <taxon>Pentapetalae</taxon>
        <taxon>rosids</taxon>
        <taxon>fabids</taxon>
        <taxon>Malpighiales</taxon>
        <taxon>Euphorbiaceae</taxon>
        <taxon>Crotonoideae</taxon>
        <taxon>Manihoteae</taxon>
        <taxon>Manihot</taxon>
    </lineage>
</organism>
<dbReference type="Pfam" id="PF07899">
    <property type="entry name" value="Frigida"/>
    <property type="match status" value="2"/>
</dbReference>
<dbReference type="AlphaFoldDB" id="A0A2C9VD05"/>
<dbReference type="PANTHER" id="PTHR31791:SF60">
    <property type="entry name" value="FRIGIDA-LIKE PROTEIN 5"/>
    <property type="match status" value="1"/>
</dbReference>
<feature type="compositionally biased region" description="Basic residues" evidence="6">
    <location>
        <begin position="616"/>
        <end position="625"/>
    </location>
</feature>
<evidence type="ECO:0000256" key="5">
    <source>
        <dbReference type="SAM" id="Coils"/>
    </source>
</evidence>
<feature type="coiled-coil region" evidence="5">
    <location>
        <begin position="65"/>
        <end position="310"/>
    </location>
</feature>
<keyword evidence="5" id="KW-0175">Coiled coil</keyword>
<feature type="compositionally biased region" description="Basic and acidic residues" evidence="6">
    <location>
        <begin position="724"/>
        <end position="733"/>
    </location>
</feature>
<keyword evidence="3" id="KW-0221">Differentiation</keyword>
<evidence type="ECO:0000256" key="1">
    <source>
        <dbReference type="ARBA" id="ARBA00008956"/>
    </source>
</evidence>
<keyword evidence="8" id="KW-1185">Reference proteome</keyword>
<gene>
    <name evidence="7" type="ORF">MANES_09G160800v8</name>
</gene>
<dbReference type="STRING" id="3983.A0A2C9VD05"/>
<feature type="region of interest" description="Disordered" evidence="6">
    <location>
        <begin position="711"/>
        <end position="733"/>
    </location>
</feature>
<feature type="compositionally biased region" description="Polar residues" evidence="6">
    <location>
        <begin position="650"/>
        <end position="669"/>
    </location>
</feature>
<dbReference type="InterPro" id="IPR012474">
    <property type="entry name" value="Frigida"/>
</dbReference>
<proteinExistence type="inferred from homology"/>
<evidence type="ECO:0000256" key="4">
    <source>
        <dbReference type="ARBA" id="ARBA00023089"/>
    </source>
</evidence>
<dbReference type="GO" id="GO:0030154">
    <property type="term" value="P:cell differentiation"/>
    <property type="evidence" value="ECO:0007669"/>
    <property type="project" value="UniProtKB-KW"/>
</dbReference>
<comment type="caution">
    <text evidence="7">The sequence shown here is derived from an EMBL/GenBank/DDBJ whole genome shotgun (WGS) entry which is preliminary data.</text>
</comment>
<feature type="region of interest" description="Disordered" evidence="6">
    <location>
        <begin position="1000"/>
        <end position="1059"/>
    </location>
</feature>
<dbReference type="GO" id="GO:0009908">
    <property type="term" value="P:flower development"/>
    <property type="evidence" value="ECO:0007669"/>
    <property type="project" value="UniProtKB-KW"/>
</dbReference>
<dbReference type="EMBL" id="CM004395">
    <property type="protein sequence ID" value="OAY42199.1"/>
    <property type="molecule type" value="Genomic_DNA"/>
</dbReference>
<evidence type="ECO:0000256" key="6">
    <source>
        <dbReference type="SAM" id="MobiDB-lite"/>
    </source>
</evidence>
<evidence type="ECO:0000313" key="7">
    <source>
        <dbReference type="EMBL" id="OAY42199.1"/>
    </source>
</evidence>
<evidence type="ECO:0000256" key="2">
    <source>
        <dbReference type="ARBA" id="ARBA00022473"/>
    </source>
</evidence>
<sequence>MEEKLSSELKLSESRLQGFRQSFDQLQDRASSFLLLTLQWKDLEDHFASSRNVIEQLIAEQHSIEESVQQKLEDVKKREKDLELVQESVRERCREIEAKEKDFELTQRKEIEERKRENKRIEKSRRELEVERESIETKLREIKDAEEKPELFNDSIEKRVAEVRVRLSESEVKEKQCEKFANELKLKEEQLEERCKELAVKEENFSRRILEKEKKLDEKYKELRVKSEKIDEKFNEFELKEKQMKARLEELSVKNEKIDKKFKELELKEKQITAQCKDVKSEKGKFVERCKELKVKERQLEEQCRELEVKEKYNIRQKIEPPSITVVNNAVDYPMDAILHFSVNMDGKALQIFLNEHRGEYDSIRNEVLVALGFSSDPAKLVLDAMQGFYPSHLKKGDMEFEEGVVRRSCILLLEQLMKISPEIRPYVKKEAMGLAFDWRTKVKGDAEHSLEVLGFLLLLASYGLASAFDDDDLLTQLEIVAKHSQAPELLRVLGFADKIICFIQNLIRKKQQLEAIKFIYRFELVNDFPPVPLLEAYLKNSKIAVKRFRKVKKSLQGQTEATKRRIADLRCAVRCIEEFNIECRPLLGKLKQMIDALGKQISNEKTRLAALARKKQENKKKHLPPRVSVADAPVAPKSASATSVSLISFPSTTPNSMPAPKTQSQKCSGSKHPCTALSAKDVVNPCPVADQATCAVPFDAKVQQSLLGDSPVENKEASPSLDPQHEPKSFSLNKSKEDVRLLLNKHENNDLARGEIAAALRLACDPGKLVLDMINASYPFNLKANNAKLGVSEKKCILLLEQLRIVSPQINPDLKEEARKVALHWETILAKKKNYRLVIGFLQFLAGYGLASTSNADKLLSLLDADEWRSKEATELFQVLGLADMLPNFIQKLIEEEQQIEAVKYIYAFDMIDKFPPVPILKDYLSNSSKHNVEQLSKKKRKSIGEQIQAIDKELKALKAMFKCITDYKIDGLSSAKLKEQISQLLKQKEEKVQMIENSKAKIRPGSSSESNADLRQQSGNKRPRIHAEDPPRASSHGTYAVHSMRPSQPPPPGFFPIHGVPHMNPPRSHYNLAGYPPKYNMQLNSYNADVTYSYHWTHVNSGHRNPLPFGSL</sequence>
<dbReference type="Gramene" id="Manes.09G160800.1.v8.1">
    <property type="protein sequence ID" value="Manes.09G160800.1.v8.1.CDS"/>
    <property type="gene ID" value="Manes.09G160800.v8.1"/>
</dbReference>
<evidence type="ECO:0000313" key="8">
    <source>
        <dbReference type="Proteomes" id="UP000091857"/>
    </source>
</evidence>
<keyword evidence="4" id="KW-0287">Flowering</keyword>
<evidence type="ECO:0008006" key="9">
    <source>
        <dbReference type="Google" id="ProtNLM"/>
    </source>
</evidence>